<evidence type="ECO:0000313" key="2">
    <source>
        <dbReference type="Proteomes" id="UP000010729"/>
    </source>
</evidence>
<protein>
    <submittedName>
        <fullName evidence="1">Uncharacterized protein</fullName>
    </submittedName>
</protein>
<evidence type="ECO:0000313" key="1">
    <source>
        <dbReference type="EMBL" id="EMY33555.1"/>
    </source>
</evidence>
<keyword evidence="2" id="KW-1185">Reference proteome</keyword>
<accession>N1UWV5</accession>
<dbReference type="RefSeq" id="WP_005270124.1">
    <property type="nucleotide sequence ID" value="NZ_ANPE02000169.1"/>
</dbReference>
<dbReference type="OrthoDB" id="5145414at2"/>
<gene>
    <name evidence="1" type="ORF">D477_014176</name>
</gene>
<organism evidence="1 2">
    <name type="scientific">Arthrobacter crystallopoietes BAB-32</name>
    <dbReference type="NCBI Taxonomy" id="1246476"/>
    <lineage>
        <taxon>Bacteria</taxon>
        <taxon>Bacillati</taxon>
        <taxon>Actinomycetota</taxon>
        <taxon>Actinomycetes</taxon>
        <taxon>Micrococcales</taxon>
        <taxon>Micrococcaceae</taxon>
        <taxon>Crystallibacter</taxon>
    </lineage>
</organism>
<sequence length="188" mass="20983">MTFPDYYAKQPPFLGNTVVEITVPSGRLIASDDLRKVGHFKIEPPMSINYGAGTDAWAQLFAKQANTAYAFVGNTCPCVTRQADGSVEVISPAWEADTYKPVFLDGENRVARICTDHWAAMLTDYQNWLDHGGPDISVANDGFAIQAFTVFEITPGRYRWTVYSHADNFDRDAYGRVTFARLELIKAD</sequence>
<comment type="caution">
    <text evidence="1">The sequence shown here is derived from an EMBL/GenBank/DDBJ whole genome shotgun (WGS) entry which is preliminary data.</text>
</comment>
<name>N1UWV5_9MICC</name>
<dbReference type="EMBL" id="ANPE02000169">
    <property type="protein sequence ID" value="EMY33555.1"/>
    <property type="molecule type" value="Genomic_DNA"/>
</dbReference>
<proteinExistence type="predicted"/>
<reference evidence="1 2" key="1">
    <citation type="journal article" date="2013" name="Genome Announc.">
        <title>Draft Genome Sequence of Arthrobacter crystallopoietes Strain BAB-32, Revealing Genes for Bioremediation.</title>
        <authorList>
            <person name="Joshi M.N."/>
            <person name="Pandit A.S."/>
            <person name="Sharma A."/>
            <person name="Pandya R.V."/>
            <person name="Desai S.M."/>
            <person name="Saxena A.K."/>
            <person name="Bagatharia S.B."/>
        </authorList>
    </citation>
    <scope>NUCLEOTIDE SEQUENCE [LARGE SCALE GENOMIC DNA]</scope>
    <source>
        <strain evidence="1 2">BAB-32</strain>
    </source>
</reference>
<dbReference type="Proteomes" id="UP000010729">
    <property type="component" value="Unassembled WGS sequence"/>
</dbReference>
<dbReference type="AlphaFoldDB" id="N1UWV5"/>